<dbReference type="InterPro" id="IPR014984">
    <property type="entry name" value="HopJ"/>
</dbReference>
<accession>A0A1H3A7Q4</accession>
<sequence length="129" mass="14552">MNVTDAIRIHLASIEAGRREFEDSLELIERYFDYTPAGFANGPLHNSAEENQGSCKLFALGRFCNLTEAQTLSCFGRHYRQVLEDPAGTSHGNIRQFMATGWSGIRFDSEALRLRSTPEQNDPQDSERP</sequence>
<dbReference type="AlphaFoldDB" id="A0A1H3A7Q4"/>
<dbReference type="Proteomes" id="UP000199675">
    <property type="component" value="Unassembled WGS sequence"/>
</dbReference>
<evidence type="ECO:0000313" key="2">
    <source>
        <dbReference type="Proteomes" id="UP000199675"/>
    </source>
</evidence>
<organism evidence="1 2">
    <name type="scientific">Marinobacter mobilis</name>
    <dbReference type="NCBI Taxonomy" id="488533"/>
    <lineage>
        <taxon>Bacteria</taxon>
        <taxon>Pseudomonadati</taxon>
        <taxon>Pseudomonadota</taxon>
        <taxon>Gammaproteobacteria</taxon>
        <taxon>Pseudomonadales</taxon>
        <taxon>Marinobacteraceae</taxon>
        <taxon>Marinobacter</taxon>
    </lineage>
</organism>
<evidence type="ECO:0000313" key="1">
    <source>
        <dbReference type="EMBL" id="SDX25481.1"/>
    </source>
</evidence>
<reference evidence="1 2" key="1">
    <citation type="submission" date="2016-10" db="EMBL/GenBank/DDBJ databases">
        <authorList>
            <person name="de Groot N.N."/>
        </authorList>
    </citation>
    <scope>NUCLEOTIDE SEQUENCE [LARGE SCALE GENOMIC DNA]</scope>
    <source>
        <strain evidence="1 2">CGMCC 1.7059</strain>
    </source>
</reference>
<proteinExistence type="predicted"/>
<name>A0A1H3A7Q4_9GAMM</name>
<dbReference type="STRING" id="488533.SAMN04487960_107218"/>
<dbReference type="EMBL" id="FNNE01000007">
    <property type="protein sequence ID" value="SDX25481.1"/>
    <property type="molecule type" value="Genomic_DNA"/>
</dbReference>
<dbReference type="Pfam" id="PF08888">
    <property type="entry name" value="HopJ"/>
    <property type="match status" value="1"/>
</dbReference>
<gene>
    <name evidence="1" type="ORF">SAMN04487960_107218</name>
</gene>
<protein>
    <submittedName>
        <fullName evidence="1">HopJ type III effector protein</fullName>
    </submittedName>
</protein>
<dbReference type="Gene3D" id="3.20.160.10">
    <property type="entry name" value="vpa0580 domain like"/>
    <property type="match status" value="1"/>
</dbReference>
<keyword evidence="2" id="KW-1185">Reference proteome</keyword>
<dbReference type="RefSeq" id="WP_091814751.1">
    <property type="nucleotide sequence ID" value="NZ_FNNE01000007.1"/>
</dbReference>
<dbReference type="InterPro" id="IPR038604">
    <property type="entry name" value="HopJ_sf"/>
</dbReference>
<dbReference type="OrthoDB" id="9790826at2"/>